<evidence type="ECO:0000313" key="1">
    <source>
        <dbReference type="EMBL" id="MPU52551.1"/>
    </source>
</evidence>
<name>A0A5N8HL30_ECOLX</name>
<dbReference type="InterPro" id="IPR003458">
    <property type="entry name" value="Phage_T4_Gp38_tail_assem"/>
</dbReference>
<dbReference type="EMBL" id="VOTT01001173">
    <property type="protein sequence ID" value="MPU52551.1"/>
    <property type="molecule type" value="Genomic_DNA"/>
</dbReference>
<dbReference type="Pfam" id="PF02413">
    <property type="entry name" value="Caudo_TAP"/>
    <property type="match status" value="1"/>
</dbReference>
<dbReference type="RefSeq" id="WP_024192107.1">
    <property type="nucleotide sequence ID" value="NZ_CANUFP010000114.1"/>
</dbReference>
<gene>
    <name evidence="1" type="ORF">FVB16_27660</name>
</gene>
<protein>
    <submittedName>
        <fullName evidence="1">Tail fiber assembly protein</fullName>
    </submittedName>
</protein>
<accession>A0A5N8HL30</accession>
<proteinExistence type="predicted"/>
<dbReference type="Proteomes" id="UP000392867">
    <property type="component" value="Unassembled WGS sequence"/>
</dbReference>
<organism evidence="1 2">
    <name type="scientific">Escherichia coli</name>
    <dbReference type="NCBI Taxonomy" id="562"/>
    <lineage>
        <taxon>Bacteria</taxon>
        <taxon>Pseudomonadati</taxon>
        <taxon>Pseudomonadota</taxon>
        <taxon>Gammaproteobacteria</taxon>
        <taxon>Enterobacterales</taxon>
        <taxon>Enterobacteriaceae</taxon>
        <taxon>Escherichia</taxon>
    </lineage>
</organism>
<sequence length="173" mass="19929">MQLINVKRYYPENTLYGNDVQYFQSEDGKDFYESLPLFTKKYKLCITPDSGIICSISQDASALYPAGFSVVEVDELPEGADISGNWKFDNGVISRIPVNYARKLEAMRQLYLNQAYEKINDWRTELQLGTISDEDRAALTRWMAYISQVKKMEPSAIKTEAEFDAIKWPEQPE</sequence>
<evidence type="ECO:0000313" key="2">
    <source>
        <dbReference type="Proteomes" id="UP000392867"/>
    </source>
</evidence>
<reference evidence="1 2" key="1">
    <citation type="submission" date="2019-08" db="EMBL/GenBank/DDBJ databases">
        <title>Identification of Water Treatment Resistant and Multidrug Resistant Urinary Pathogenic Escherichia coli in Wastewater.</title>
        <authorList>
            <person name="Neumann N."/>
        </authorList>
    </citation>
    <scope>NUCLEOTIDE SEQUENCE [LARGE SCALE GENOMIC DNA]</scope>
    <source>
        <strain evidence="1 2">WU2356</strain>
    </source>
</reference>
<dbReference type="AlphaFoldDB" id="A0A5N8HL30"/>
<comment type="caution">
    <text evidence="1">The sequence shown here is derived from an EMBL/GenBank/DDBJ whole genome shotgun (WGS) entry which is preliminary data.</text>
</comment>